<keyword evidence="3" id="KW-1185">Reference proteome</keyword>
<organism evidence="2 3">
    <name type="scientific">Glaciibacter psychrotolerans</name>
    <dbReference type="NCBI Taxonomy" id="670054"/>
    <lineage>
        <taxon>Bacteria</taxon>
        <taxon>Bacillati</taxon>
        <taxon>Actinomycetota</taxon>
        <taxon>Actinomycetes</taxon>
        <taxon>Micrococcales</taxon>
        <taxon>Microbacteriaceae</taxon>
        <taxon>Glaciibacter</taxon>
    </lineage>
</organism>
<dbReference type="Proteomes" id="UP000537260">
    <property type="component" value="Unassembled WGS sequence"/>
</dbReference>
<reference evidence="2 3" key="1">
    <citation type="submission" date="2020-07" db="EMBL/GenBank/DDBJ databases">
        <title>Sequencing the genomes of 1000 actinobacteria strains.</title>
        <authorList>
            <person name="Klenk H.-P."/>
        </authorList>
    </citation>
    <scope>NUCLEOTIDE SEQUENCE [LARGE SCALE GENOMIC DNA]</scope>
    <source>
        <strain evidence="2 3">LI1</strain>
    </source>
</reference>
<comment type="caution">
    <text evidence="2">The sequence shown here is derived from an EMBL/GenBank/DDBJ whole genome shotgun (WGS) entry which is preliminary data.</text>
</comment>
<name>A0A7Z0J537_9MICO</name>
<evidence type="ECO:0000313" key="2">
    <source>
        <dbReference type="EMBL" id="NYJ18473.1"/>
    </source>
</evidence>
<feature type="region of interest" description="Disordered" evidence="1">
    <location>
        <begin position="615"/>
        <end position="664"/>
    </location>
</feature>
<dbReference type="RefSeq" id="WP_179577380.1">
    <property type="nucleotide sequence ID" value="NZ_JACCFM010000001.1"/>
</dbReference>
<protein>
    <submittedName>
        <fullName evidence="2">Uncharacterized protein</fullName>
    </submittedName>
</protein>
<proteinExistence type="predicted"/>
<dbReference type="AlphaFoldDB" id="A0A7Z0J537"/>
<dbReference type="EMBL" id="JACCFM010000001">
    <property type="protein sequence ID" value="NYJ18473.1"/>
    <property type="molecule type" value="Genomic_DNA"/>
</dbReference>
<feature type="compositionally biased region" description="Basic and acidic residues" evidence="1">
    <location>
        <begin position="382"/>
        <end position="404"/>
    </location>
</feature>
<sequence>MSAGDIDHAFTWLNSDLGGITQDEVMGRGRIHQVIDHNTVALMEQRVRKTGVLERIEEWKAEDSHGVGIGGRPALISERALLTGLLILAKQGEAMHLTLLTALFQHGLGDESRELLGLERSSNAFIGHIGETKRWYHNVHRAFHRLNDLMDPFPQERRHSKTYTEIQAILAAHDRELEEKHKARLDEFTRRFVVMTFHEQPRHIRRISSKLDISFDQTYLSTPTKKGYSHKTLAARVAKEKKIGVQGLLTPGPVDAHAGWHVKAGERTDYTKGQADQTAPEAKTSTNYSWGWMGNLATRTDSEAPGTSRFPSLIVAATLSRPNVAVAEEAVSLMRAAKTIGLTPGVADADKQYWANSLQERLHDPAFAEGFTPSTDYRVDRLGIRGGEKDSTSKKGTTGKKDATDNEDATDKNGAYFVEGGVYCPGTPKPLLNATKDSVSGLIDTETYRARIKERKAFELHQKEKPNENGRTMLRCPALGPSPTVTCPIRELMKTATPKARPGVHPDDVPYFPDTICIKQSVAFNTADFRRQAQAFDFGSPEWEEFHTHARNSIESINQQLKSGGTEDIESANRRRVRGMGAAQIIITILITNFNIRKIAAFVSDKIKADAKALTTGPAAERTVRRRDREWHNPYTDTYPAGVVRPDKVKPAPSDETGGPPRRT</sequence>
<feature type="region of interest" description="Disordered" evidence="1">
    <location>
        <begin position="382"/>
        <end position="412"/>
    </location>
</feature>
<accession>A0A7Z0J537</accession>
<evidence type="ECO:0000256" key="1">
    <source>
        <dbReference type="SAM" id="MobiDB-lite"/>
    </source>
</evidence>
<evidence type="ECO:0000313" key="3">
    <source>
        <dbReference type="Proteomes" id="UP000537260"/>
    </source>
</evidence>
<gene>
    <name evidence="2" type="ORF">HNR05_000264</name>
</gene>